<evidence type="ECO:0000313" key="3">
    <source>
        <dbReference type="EMBL" id="QCP13257.1"/>
    </source>
</evidence>
<dbReference type="Proteomes" id="UP000298763">
    <property type="component" value="Chromosome"/>
</dbReference>
<dbReference type="InterPro" id="IPR041206">
    <property type="entry name" value="HEPN/RES_NTD1"/>
</dbReference>
<name>A0A4P8HTI1_9BURK</name>
<dbReference type="EMBL" id="JACHXS010000013">
    <property type="protein sequence ID" value="MBB3224487.1"/>
    <property type="molecule type" value="Genomic_DNA"/>
</dbReference>
<keyword evidence="4" id="KW-1185">Reference proteome</keyword>
<evidence type="ECO:0000313" key="5">
    <source>
        <dbReference type="Proteomes" id="UP000584325"/>
    </source>
</evidence>
<proteinExistence type="predicted"/>
<organism evidence="2 5">
    <name type="scientific">Pseudoduganella umbonata</name>
    <dbReference type="NCBI Taxonomy" id="864828"/>
    <lineage>
        <taxon>Bacteria</taxon>
        <taxon>Pseudomonadati</taxon>
        <taxon>Pseudomonadota</taxon>
        <taxon>Betaproteobacteria</taxon>
        <taxon>Burkholderiales</taxon>
        <taxon>Oxalobacteraceae</taxon>
        <taxon>Telluria group</taxon>
        <taxon>Pseudoduganella</taxon>
    </lineage>
</organism>
<reference evidence="2 5" key="2">
    <citation type="submission" date="2020-08" db="EMBL/GenBank/DDBJ databases">
        <title>Genomic Encyclopedia of Type Strains, Phase III (KMG-III): the genomes of soil and plant-associated and newly described type strains.</title>
        <authorList>
            <person name="Whitman W."/>
        </authorList>
    </citation>
    <scope>NUCLEOTIDE SEQUENCE [LARGE SCALE GENOMIC DNA]</scope>
    <source>
        <strain evidence="2 5">CECT 7753</strain>
    </source>
</reference>
<dbReference type="OrthoDB" id="648213at2"/>
<evidence type="ECO:0000313" key="2">
    <source>
        <dbReference type="EMBL" id="MBB3224487.1"/>
    </source>
</evidence>
<dbReference type="EMBL" id="CP040017">
    <property type="protein sequence ID" value="QCP13257.1"/>
    <property type="molecule type" value="Genomic_DNA"/>
</dbReference>
<protein>
    <submittedName>
        <fullName evidence="3">RES domain-containing protein</fullName>
    </submittedName>
</protein>
<dbReference type="RefSeq" id="WP_137316048.1">
    <property type="nucleotide sequence ID" value="NZ_CP040017.1"/>
</dbReference>
<reference evidence="3 4" key="1">
    <citation type="submission" date="2019-05" db="EMBL/GenBank/DDBJ databases">
        <title>Draft Genome Sequences of Six Type Strains of the Genus Massilia.</title>
        <authorList>
            <person name="Miess H."/>
            <person name="Frediansyhah A."/>
            <person name="Gross H."/>
        </authorList>
    </citation>
    <scope>NUCLEOTIDE SEQUENCE [LARGE SCALE GENOMIC DNA]</scope>
    <source>
        <strain evidence="3 4">DSMZ 26121</strain>
    </source>
</reference>
<dbReference type="InterPro" id="IPR014914">
    <property type="entry name" value="RES_dom"/>
</dbReference>
<dbReference type="Pfam" id="PF08808">
    <property type="entry name" value="RES"/>
    <property type="match status" value="1"/>
</dbReference>
<dbReference type="SMART" id="SM00953">
    <property type="entry name" value="RES"/>
    <property type="match status" value="1"/>
</dbReference>
<sequence length="480" mass="53349">MHLPESMGELSVDYICGDCVHESHLSHEIKQRSKIGLCSYCDTEEPVISIDELADRISAAFEEHYVRTPEYSDGSRHEEWYREGQPVIEAIMEAAEVSEEIAQKVQIILENAFADRDSAEMGQETEFAEESFYKAKKASDRALQEEWSQFEASLKTEARFFSRSAADHLAKVFGHIDLLKTFNGKPVVVNAGPGQEIADLYRARVFVSDPPLEEALCRPDLRLGPPPAKYAAAGRMNARGISVFYGATEAKVAIAEVRPPVGSRVAVARFDIIRPISLLDLSALPSIHQPGSIFDPEYGRRLGRAFFLRSLTRRLVKPVMPGDEEFEYLSTQAIADFLGNENDPLLDGIIFPSVQASSGINVVLFHKAAVVETIELPKGAKLTAYLETLSDEETEPDYLVTERVPTPKHTGEPDKWLNPFQNASVDRAGYKQYEATLRVDLDSVAVHHIDSAQFGGPPPFPVSRRRHQLPAFGADDTADF</sequence>
<dbReference type="Pfam" id="PF18870">
    <property type="entry name" value="HEPN_RES_NTD1"/>
    <property type="match status" value="1"/>
</dbReference>
<gene>
    <name evidence="3" type="ORF">FCL38_24625</name>
    <name evidence="2" type="ORF">FHS02_005352</name>
</gene>
<dbReference type="AlphaFoldDB" id="A0A4P8HTI1"/>
<evidence type="ECO:0000313" key="4">
    <source>
        <dbReference type="Proteomes" id="UP000298763"/>
    </source>
</evidence>
<evidence type="ECO:0000259" key="1">
    <source>
        <dbReference type="SMART" id="SM00953"/>
    </source>
</evidence>
<dbReference type="Proteomes" id="UP000584325">
    <property type="component" value="Unassembled WGS sequence"/>
</dbReference>
<accession>A0A4P8HTI1</accession>
<feature type="domain" description="RES" evidence="1">
    <location>
        <begin position="219"/>
        <end position="376"/>
    </location>
</feature>